<keyword evidence="2" id="KW-0808">Transferase</keyword>
<dbReference type="OrthoDB" id="694549at2759"/>
<keyword evidence="1" id="KW-0328">Glycosyltransferase</keyword>
<protein>
    <recommendedName>
        <fullName evidence="6">UDP-glycosyltransferases domain-containing protein</fullName>
    </recommendedName>
</protein>
<dbReference type="Gramene" id="TVU35927">
    <property type="protein sequence ID" value="TVU35927"/>
    <property type="gene ID" value="EJB05_17834"/>
</dbReference>
<feature type="non-terminal residue" evidence="4">
    <location>
        <position position="1"/>
    </location>
</feature>
<dbReference type="AlphaFoldDB" id="A0A5J9VK40"/>
<feature type="region of interest" description="Disordered" evidence="3">
    <location>
        <begin position="1"/>
        <end position="24"/>
    </location>
</feature>
<gene>
    <name evidence="4" type="ORF">EJB05_17834</name>
</gene>
<organism evidence="4 5">
    <name type="scientific">Eragrostis curvula</name>
    <name type="common">weeping love grass</name>
    <dbReference type="NCBI Taxonomy" id="38414"/>
    <lineage>
        <taxon>Eukaryota</taxon>
        <taxon>Viridiplantae</taxon>
        <taxon>Streptophyta</taxon>
        <taxon>Embryophyta</taxon>
        <taxon>Tracheophyta</taxon>
        <taxon>Spermatophyta</taxon>
        <taxon>Magnoliopsida</taxon>
        <taxon>Liliopsida</taxon>
        <taxon>Poales</taxon>
        <taxon>Poaceae</taxon>
        <taxon>PACMAD clade</taxon>
        <taxon>Chloridoideae</taxon>
        <taxon>Eragrostideae</taxon>
        <taxon>Eragrostidinae</taxon>
        <taxon>Eragrostis</taxon>
    </lineage>
</organism>
<dbReference type="Proteomes" id="UP000324897">
    <property type="component" value="Unassembled WGS sequence"/>
</dbReference>
<evidence type="ECO:0000256" key="2">
    <source>
        <dbReference type="ARBA" id="ARBA00022679"/>
    </source>
</evidence>
<evidence type="ECO:0008006" key="6">
    <source>
        <dbReference type="Google" id="ProtNLM"/>
    </source>
</evidence>
<evidence type="ECO:0000313" key="4">
    <source>
        <dbReference type="EMBL" id="TVU35927.1"/>
    </source>
</evidence>
<dbReference type="GO" id="GO:0008194">
    <property type="term" value="F:UDP-glycosyltransferase activity"/>
    <property type="evidence" value="ECO:0007669"/>
    <property type="project" value="InterPro"/>
</dbReference>
<keyword evidence="5" id="KW-1185">Reference proteome</keyword>
<comment type="caution">
    <text evidence="4">The sequence shown here is derived from an EMBL/GenBank/DDBJ whole genome shotgun (WGS) entry which is preliminary data.</text>
</comment>
<dbReference type="PANTHER" id="PTHR48046">
    <property type="entry name" value="UDP-GLYCOSYLTRANSFERASE 72E1"/>
    <property type="match status" value="1"/>
</dbReference>
<reference evidence="4 5" key="1">
    <citation type="journal article" date="2019" name="Sci. Rep.">
        <title>A high-quality genome of Eragrostis curvula grass provides insights into Poaceae evolution and supports new strategies to enhance forage quality.</title>
        <authorList>
            <person name="Carballo J."/>
            <person name="Santos B.A.C.M."/>
            <person name="Zappacosta D."/>
            <person name="Garbus I."/>
            <person name="Selva J.P."/>
            <person name="Gallo C.A."/>
            <person name="Diaz A."/>
            <person name="Albertini E."/>
            <person name="Caccamo M."/>
            <person name="Echenique V."/>
        </authorList>
    </citation>
    <scope>NUCLEOTIDE SEQUENCE [LARGE SCALE GENOMIC DNA]</scope>
    <source>
        <strain evidence="5">cv. Victoria</strain>
        <tissue evidence="4">Leaf</tissue>
    </source>
</reference>
<evidence type="ECO:0000256" key="3">
    <source>
        <dbReference type="SAM" id="MobiDB-lite"/>
    </source>
</evidence>
<sequence>MATARLATCRKGSSRGPEAGGSPCRFGHPRWRSLNHLAVGGFLSHCGWNSTLETVAAGVPTLAWPLYAEQRMNAVMLSQRVGLALRPMADDKINDGVILQEEVAAAVTELMVGEKGAEARQKGRELREAAAKAWAPDGPSRKAFEAVVSKWKMAHHAD</sequence>
<dbReference type="EMBL" id="RWGY01000009">
    <property type="protein sequence ID" value="TVU35927.1"/>
    <property type="molecule type" value="Genomic_DNA"/>
</dbReference>
<evidence type="ECO:0000256" key="1">
    <source>
        <dbReference type="ARBA" id="ARBA00022676"/>
    </source>
</evidence>
<name>A0A5J9VK40_9POAL</name>
<dbReference type="Gene3D" id="3.40.50.2000">
    <property type="entry name" value="Glycogen Phosphorylase B"/>
    <property type="match status" value="1"/>
</dbReference>
<dbReference type="PANTHER" id="PTHR48046:SF6">
    <property type="entry name" value="GLYCOSYLTRANSFERASE"/>
    <property type="match status" value="1"/>
</dbReference>
<evidence type="ECO:0000313" key="5">
    <source>
        <dbReference type="Proteomes" id="UP000324897"/>
    </source>
</evidence>
<dbReference type="CDD" id="cd03784">
    <property type="entry name" value="GT1_Gtf-like"/>
    <property type="match status" value="1"/>
</dbReference>
<dbReference type="InterPro" id="IPR002213">
    <property type="entry name" value="UDP_glucos_trans"/>
</dbReference>
<proteinExistence type="predicted"/>
<dbReference type="SUPFAM" id="SSF53756">
    <property type="entry name" value="UDP-Glycosyltransferase/glycogen phosphorylase"/>
    <property type="match status" value="1"/>
</dbReference>
<accession>A0A5J9VK40</accession>
<dbReference type="Pfam" id="PF00201">
    <property type="entry name" value="UDPGT"/>
    <property type="match status" value="1"/>
</dbReference>
<dbReference type="FunFam" id="3.40.50.2000:FF:000431">
    <property type="entry name" value="UDP-glycosyltransferase 90A1"/>
    <property type="match status" value="1"/>
</dbReference>